<reference evidence="2" key="1">
    <citation type="submission" date="2016-11" db="EMBL/GenBank/DDBJ databases">
        <authorList>
            <person name="Varghese N."/>
            <person name="Submissions S."/>
        </authorList>
    </citation>
    <scope>NUCLEOTIDE SEQUENCE [LARGE SCALE GENOMIC DNA]</scope>
    <source>
        <strain evidence="2">GAS401</strain>
    </source>
</reference>
<dbReference type="OrthoDB" id="8254879at2"/>
<evidence type="ECO:0000313" key="1">
    <source>
        <dbReference type="EMBL" id="SHN87109.1"/>
    </source>
</evidence>
<dbReference type="Proteomes" id="UP000184096">
    <property type="component" value="Chromosome I"/>
</dbReference>
<dbReference type="RefSeq" id="WP_072826650.1">
    <property type="nucleotide sequence ID" value="NZ_LT670849.1"/>
</dbReference>
<gene>
    <name evidence="1" type="ORF">SAMN05444170_7004</name>
</gene>
<accession>A0A1M7UVW4</accession>
<dbReference type="EMBL" id="LT670849">
    <property type="protein sequence ID" value="SHN87109.1"/>
    <property type="molecule type" value="Genomic_DNA"/>
</dbReference>
<name>A0A1M7UVW4_9BRAD</name>
<evidence type="ECO:0000313" key="2">
    <source>
        <dbReference type="Proteomes" id="UP000184096"/>
    </source>
</evidence>
<organism evidence="1 2">
    <name type="scientific">Bradyrhizobium erythrophlei</name>
    <dbReference type="NCBI Taxonomy" id="1437360"/>
    <lineage>
        <taxon>Bacteria</taxon>
        <taxon>Pseudomonadati</taxon>
        <taxon>Pseudomonadota</taxon>
        <taxon>Alphaproteobacteria</taxon>
        <taxon>Hyphomicrobiales</taxon>
        <taxon>Nitrobacteraceae</taxon>
        <taxon>Bradyrhizobium</taxon>
    </lineage>
</organism>
<dbReference type="AlphaFoldDB" id="A0A1M7UVW4"/>
<protein>
    <submittedName>
        <fullName evidence="1">Uncharacterized protein</fullName>
    </submittedName>
</protein>
<proteinExistence type="predicted"/>
<sequence>MSERYDRLAREREEIAARVANFKATQEKFKREREEYFTTTLDNARHGEPSKRALEFAHAWP</sequence>
<keyword evidence="2" id="KW-1185">Reference proteome</keyword>